<gene>
    <name evidence="5" type="primary">araC</name>
    <name evidence="5" type="ORF">SOCE836_104930</name>
</gene>
<keyword evidence="3" id="KW-0804">Transcription</keyword>
<dbReference type="PANTHER" id="PTHR46796">
    <property type="entry name" value="HTH-TYPE TRANSCRIPTIONAL ACTIVATOR RHAS-RELATED"/>
    <property type="match status" value="1"/>
</dbReference>
<evidence type="ECO:0000313" key="5">
    <source>
        <dbReference type="EMBL" id="AUX38252.1"/>
    </source>
</evidence>
<dbReference type="InterPro" id="IPR018060">
    <property type="entry name" value="HTH_AraC"/>
</dbReference>
<dbReference type="SMART" id="SM00342">
    <property type="entry name" value="HTH_ARAC"/>
    <property type="match status" value="1"/>
</dbReference>
<evidence type="ECO:0000256" key="3">
    <source>
        <dbReference type="ARBA" id="ARBA00023163"/>
    </source>
</evidence>
<dbReference type="SUPFAM" id="SSF46689">
    <property type="entry name" value="Homeodomain-like"/>
    <property type="match status" value="1"/>
</dbReference>
<dbReference type="Gene3D" id="1.10.10.60">
    <property type="entry name" value="Homeodomain-like"/>
    <property type="match status" value="1"/>
</dbReference>
<dbReference type="Pfam" id="PF12833">
    <property type="entry name" value="HTH_18"/>
    <property type="match status" value="1"/>
</dbReference>
<dbReference type="InterPro" id="IPR050204">
    <property type="entry name" value="AraC_XylS_family_regulators"/>
</dbReference>
<organism evidence="5 6">
    <name type="scientific">Sorangium cellulosum</name>
    <name type="common">Polyangium cellulosum</name>
    <dbReference type="NCBI Taxonomy" id="56"/>
    <lineage>
        <taxon>Bacteria</taxon>
        <taxon>Pseudomonadati</taxon>
        <taxon>Myxococcota</taxon>
        <taxon>Polyangia</taxon>
        <taxon>Polyangiales</taxon>
        <taxon>Polyangiaceae</taxon>
        <taxon>Sorangium</taxon>
    </lineage>
</organism>
<dbReference type="EMBL" id="CP012672">
    <property type="protein sequence ID" value="AUX38252.1"/>
    <property type="molecule type" value="Genomic_DNA"/>
</dbReference>
<dbReference type="GO" id="GO:0003700">
    <property type="term" value="F:DNA-binding transcription factor activity"/>
    <property type="evidence" value="ECO:0007669"/>
    <property type="project" value="InterPro"/>
</dbReference>
<dbReference type="AlphaFoldDB" id="A0A4V0NHY1"/>
<protein>
    <submittedName>
        <fullName evidence="5">AraC family transcriptional regulator</fullName>
    </submittedName>
</protein>
<dbReference type="Proteomes" id="UP000295497">
    <property type="component" value="Chromosome"/>
</dbReference>
<name>A0A4V0NHY1_SORCE</name>
<dbReference type="PROSITE" id="PS01124">
    <property type="entry name" value="HTH_ARAC_FAMILY_2"/>
    <property type="match status" value="1"/>
</dbReference>
<evidence type="ECO:0000256" key="1">
    <source>
        <dbReference type="ARBA" id="ARBA00023015"/>
    </source>
</evidence>
<keyword evidence="1" id="KW-0805">Transcription regulation</keyword>
<dbReference type="GO" id="GO:0043565">
    <property type="term" value="F:sequence-specific DNA binding"/>
    <property type="evidence" value="ECO:0007669"/>
    <property type="project" value="InterPro"/>
</dbReference>
<feature type="domain" description="HTH araC/xylS-type" evidence="4">
    <location>
        <begin position="151"/>
        <end position="247"/>
    </location>
</feature>
<dbReference type="RefSeq" id="WP_129580733.1">
    <property type="nucleotide sequence ID" value="NZ_CP012672.1"/>
</dbReference>
<evidence type="ECO:0000313" key="6">
    <source>
        <dbReference type="Proteomes" id="UP000295497"/>
    </source>
</evidence>
<sequence>MGRLNESRIGAVIAESFAVRASTAMASTLHAEHGAAVLVGLESDVTVTAPEPSGAVVRGRVVVVPPDLWHAASSPGPTIGLLYDPEAMPHVAGYTRQRGGARPLEGLLLARLGGAVAAHRASLSRPDVLDGLAREIAAWLADESPRRGPDGRVARVLEALRDPAGDRRRAVARAGISEAHLQALFVRDVGVPIRTFQLWRRLLVALAAFARLDATGAAHAAGFADLAHFSRTCRRMLGYSPTELRTGLLESPAPAAAPGGGLRD</sequence>
<accession>A0A4V0NHY1</accession>
<reference evidence="5 6" key="1">
    <citation type="submission" date="2015-09" db="EMBL/GenBank/DDBJ databases">
        <title>Sorangium comparison.</title>
        <authorList>
            <person name="Zaburannyi N."/>
            <person name="Bunk B."/>
            <person name="Overmann J."/>
            <person name="Mueller R."/>
        </authorList>
    </citation>
    <scope>NUCLEOTIDE SEQUENCE [LARGE SCALE GENOMIC DNA]</scope>
    <source>
        <strain evidence="5 6">So ce836</strain>
    </source>
</reference>
<evidence type="ECO:0000256" key="2">
    <source>
        <dbReference type="ARBA" id="ARBA00023125"/>
    </source>
</evidence>
<keyword evidence="2" id="KW-0238">DNA-binding</keyword>
<dbReference type="InterPro" id="IPR009057">
    <property type="entry name" value="Homeodomain-like_sf"/>
</dbReference>
<evidence type="ECO:0000259" key="4">
    <source>
        <dbReference type="PROSITE" id="PS01124"/>
    </source>
</evidence>
<proteinExistence type="predicted"/>